<accession>A0A090QB92</accession>
<sequence length="102" mass="12128">MAMHELQRDYSTKDLQFISIDKQGTILTTDQQLFELKKDSSIKSFHPFFEGIDTYFLEKSDHIKLECVHLNDRVFDIDFIKMMMIPLSSFLEKELISIIEYN</sequence>
<dbReference type="EMBL" id="BBMM01000001">
    <property type="protein sequence ID" value="GAK99018.1"/>
    <property type="molecule type" value="Genomic_DNA"/>
</dbReference>
<proteinExistence type="predicted"/>
<keyword evidence="1" id="KW-0808">Transferase</keyword>
<reference evidence="1 2" key="1">
    <citation type="journal article" date="2014" name="Genome Announc.">
        <title>Draft Genome Sequences of Marine Flavobacterium Nonlabens Strains NR17, NR24, NR27, NR32, NR33, and Ara13.</title>
        <authorList>
            <person name="Nakanishi M."/>
            <person name="Meirelles P."/>
            <person name="Suzuki R."/>
            <person name="Takatani N."/>
            <person name="Mino S."/>
            <person name="Suda W."/>
            <person name="Oshima K."/>
            <person name="Hattori M."/>
            <person name="Ohkuma M."/>
            <person name="Hosokawa M."/>
            <person name="Miyashita K."/>
            <person name="Thompson F.L."/>
            <person name="Niwa A."/>
            <person name="Sawabe T."/>
            <person name="Sawabe T."/>
        </authorList>
    </citation>
    <scope>NUCLEOTIDE SEQUENCE [LARGE SCALE GENOMIC DNA]</scope>
    <source>
        <strain evidence="2">JCM19314</strain>
    </source>
</reference>
<dbReference type="GO" id="GO:0016301">
    <property type="term" value="F:kinase activity"/>
    <property type="evidence" value="ECO:0007669"/>
    <property type="project" value="UniProtKB-KW"/>
</dbReference>
<protein>
    <submittedName>
        <fullName evidence="1">Signal transduction histidine kinase</fullName>
    </submittedName>
</protein>
<gene>
    <name evidence="1" type="ORF">JCM19314_3049</name>
</gene>
<comment type="caution">
    <text evidence="1">The sequence shown here is derived from an EMBL/GenBank/DDBJ whole genome shotgun (WGS) entry which is preliminary data.</text>
</comment>
<evidence type="ECO:0000313" key="2">
    <source>
        <dbReference type="Proteomes" id="UP000029226"/>
    </source>
</evidence>
<dbReference type="AlphaFoldDB" id="A0A090QB92"/>
<dbReference type="Proteomes" id="UP000029226">
    <property type="component" value="Unassembled WGS sequence"/>
</dbReference>
<name>A0A090QB92_NONUL</name>
<keyword evidence="1" id="KW-0418">Kinase</keyword>
<organism evidence="1 2">
    <name type="scientific">Nonlabens ulvanivorans</name>
    <name type="common">Persicivirga ulvanivorans</name>
    <dbReference type="NCBI Taxonomy" id="906888"/>
    <lineage>
        <taxon>Bacteria</taxon>
        <taxon>Pseudomonadati</taxon>
        <taxon>Bacteroidota</taxon>
        <taxon>Flavobacteriia</taxon>
        <taxon>Flavobacteriales</taxon>
        <taxon>Flavobacteriaceae</taxon>
        <taxon>Nonlabens</taxon>
    </lineage>
</organism>
<evidence type="ECO:0000313" key="1">
    <source>
        <dbReference type="EMBL" id="GAK99018.1"/>
    </source>
</evidence>